<proteinExistence type="predicted"/>
<evidence type="ECO:0000313" key="2">
    <source>
        <dbReference type="Proteomes" id="UP000029879"/>
    </source>
</evidence>
<comment type="caution">
    <text evidence="1">The sequence shown here is derived from an EMBL/GenBank/DDBJ whole genome shotgun (WGS) entry which is preliminary data.</text>
</comment>
<gene>
    <name evidence="1" type="ORF">NC00_17195</name>
</gene>
<organism evidence="1 2">
    <name type="scientific">Xanthomonas cannabis pv. phaseoli</name>
    <dbReference type="NCBI Taxonomy" id="1885902"/>
    <lineage>
        <taxon>Bacteria</taxon>
        <taxon>Pseudomonadati</taxon>
        <taxon>Pseudomonadota</taxon>
        <taxon>Gammaproteobacteria</taxon>
        <taxon>Lysobacterales</taxon>
        <taxon>Lysobacteraceae</taxon>
        <taxon>Xanthomonas</taxon>
    </lineage>
</organism>
<protein>
    <submittedName>
        <fullName evidence="1">Uncharacterized protein</fullName>
    </submittedName>
</protein>
<dbReference type="AlphaFoldDB" id="A0AB34P4S6"/>
<name>A0AB34P4S6_9XANT</name>
<sequence>MIARALRVAACSHTTHGAPRTQPVRPPIKCGCNTVASKRQLAMQGARRAALYAWSMPHRAPAAPA</sequence>
<dbReference type="EMBL" id="JRQI01000083">
    <property type="protein sequence ID" value="KGK56616.1"/>
    <property type="molecule type" value="Genomic_DNA"/>
</dbReference>
<reference evidence="1 2" key="1">
    <citation type="submission" date="2014-10" db="EMBL/GenBank/DDBJ databases">
        <title>Genome sequence of a Xanthomonas strain that is pathogenic on beans.</title>
        <authorList>
            <person name="Aritua V."/>
            <person name="Sapp M."/>
            <person name="Harrison J."/>
            <person name="Smith J."/>
            <person name="Studholme D."/>
        </authorList>
    </citation>
    <scope>NUCLEOTIDE SEQUENCE [LARGE SCALE GENOMIC DNA]</scope>
    <source>
        <strain evidence="1 2">Nyagatare</strain>
    </source>
</reference>
<evidence type="ECO:0000313" key="1">
    <source>
        <dbReference type="EMBL" id="KGK56616.1"/>
    </source>
</evidence>
<accession>A0AB34P4S6</accession>
<dbReference type="Proteomes" id="UP000029879">
    <property type="component" value="Unassembled WGS sequence"/>
</dbReference>